<feature type="domain" description="Band 7" evidence="6">
    <location>
        <begin position="61"/>
        <end position="142"/>
    </location>
</feature>
<evidence type="ECO:0000313" key="8">
    <source>
        <dbReference type="EMBL" id="EOX95435.1"/>
    </source>
</evidence>
<comment type="subcellular location">
    <subcellularLocation>
        <location evidence="1">Mitochondrion</location>
    </subcellularLocation>
</comment>
<keyword evidence="3" id="KW-0496">Mitochondrion</keyword>
<dbReference type="GO" id="GO:0016020">
    <property type="term" value="C:membrane"/>
    <property type="evidence" value="ECO:0007669"/>
    <property type="project" value="InterPro"/>
</dbReference>
<evidence type="ECO:0000256" key="3">
    <source>
        <dbReference type="ARBA" id="ARBA00023128"/>
    </source>
</evidence>
<dbReference type="STRING" id="3641.A0A061DRT5"/>
<dbReference type="AlphaFoldDB" id="A0A061DRT5"/>
<proteinExistence type="inferred from homology"/>
<dbReference type="InterPro" id="IPR001107">
    <property type="entry name" value="Band_7"/>
</dbReference>
<keyword evidence="5" id="KW-0732">Signal</keyword>
<protein>
    <submittedName>
        <fullName evidence="8">SPFH/Band 7/PHB domain-containing membrane-associated protein family, putative</fullName>
    </submittedName>
</protein>
<keyword evidence="4" id="KW-0472">Membrane</keyword>
<dbReference type="eggNOG" id="KOG2620">
    <property type="taxonomic scope" value="Eukaryota"/>
</dbReference>
<accession>A0A061DRT5</accession>
<evidence type="ECO:0000256" key="1">
    <source>
        <dbReference type="ARBA" id="ARBA00004173"/>
    </source>
</evidence>
<dbReference type="PRINTS" id="PR00721">
    <property type="entry name" value="STOMATIN"/>
</dbReference>
<keyword evidence="9" id="KW-1185">Reference proteome</keyword>
<dbReference type="InterPro" id="IPR001972">
    <property type="entry name" value="Stomatin_HflK_fam"/>
</dbReference>
<feature type="chain" id="PRO_5001601148" evidence="5">
    <location>
        <begin position="20"/>
        <end position="222"/>
    </location>
</feature>
<evidence type="ECO:0000256" key="4">
    <source>
        <dbReference type="SAM" id="Phobius"/>
    </source>
</evidence>
<dbReference type="InterPro" id="IPR050710">
    <property type="entry name" value="Band7/mec-2_domain"/>
</dbReference>
<feature type="transmembrane region" description="Helical" evidence="4">
    <location>
        <begin position="43"/>
        <end position="62"/>
    </location>
</feature>
<dbReference type="EMBL" id="CM001879">
    <property type="protein sequence ID" value="EOX95435.1"/>
    <property type="molecule type" value="Genomic_DNA"/>
</dbReference>
<dbReference type="Pfam" id="PF16200">
    <property type="entry name" value="Band_7_C"/>
    <property type="match status" value="1"/>
</dbReference>
<evidence type="ECO:0000256" key="2">
    <source>
        <dbReference type="ARBA" id="ARBA00008164"/>
    </source>
</evidence>
<keyword evidence="4" id="KW-1133">Transmembrane helix</keyword>
<sequence>MKNNLILLLILYRLNMIRGKRLSYPSLSIAHTSYHFTLFHQMIAVRFLMVFSVLYSLLFSLLRPQCAVSLGMITLDKTFADRDELNEKIVRAIDEAAEKWGPKCLKYEIWDISPPSGVERAMKMQAEAERKKRAQILELEGERQANINMADGTKSSVILAFEAARMDQINRADGEAEAILAKANATAKGIQIVSQAIQESGGIEIVSLRVADKYIDAFRKLA</sequence>
<dbReference type="Gene3D" id="3.30.479.30">
    <property type="entry name" value="Band 7 domain"/>
    <property type="match status" value="1"/>
</dbReference>
<reference evidence="8 9" key="1">
    <citation type="journal article" date="2013" name="Genome Biol.">
        <title>The genome sequence of the most widely cultivated cacao type and its use to identify candidate genes regulating pod color.</title>
        <authorList>
            <person name="Motamayor J.C."/>
            <person name="Mockaitis K."/>
            <person name="Schmutz J."/>
            <person name="Haiminen N."/>
            <person name="Iii D.L."/>
            <person name="Cornejo O."/>
            <person name="Findley S.D."/>
            <person name="Zheng P."/>
            <person name="Utro F."/>
            <person name="Royaert S."/>
            <person name="Saski C."/>
            <person name="Jenkins J."/>
            <person name="Podicheti R."/>
            <person name="Zhao M."/>
            <person name="Scheffler B.E."/>
            <person name="Stack J.C."/>
            <person name="Feltus F.A."/>
            <person name="Mustiga G.M."/>
            <person name="Amores F."/>
            <person name="Phillips W."/>
            <person name="Marelli J.P."/>
            <person name="May G.D."/>
            <person name="Shapiro H."/>
            <person name="Ma J."/>
            <person name="Bustamante C.D."/>
            <person name="Schnell R.J."/>
            <person name="Main D."/>
            <person name="Gilbert D."/>
            <person name="Parida L."/>
            <person name="Kuhn D.N."/>
        </authorList>
    </citation>
    <scope>NUCLEOTIDE SEQUENCE [LARGE SCALE GENOMIC DNA]</scope>
    <source>
        <strain evidence="9">cv. Matina 1-6</strain>
    </source>
</reference>
<dbReference type="InParanoid" id="A0A061DRT5"/>
<evidence type="ECO:0000313" key="9">
    <source>
        <dbReference type="Proteomes" id="UP000026915"/>
    </source>
</evidence>
<keyword evidence="4" id="KW-0812">Transmembrane</keyword>
<evidence type="ECO:0000259" key="6">
    <source>
        <dbReference type="Pfam" id="PF01145"/>
    </source>
</evidence>
<dbReference type="Pfam" id="PF01145">
    <property type="entry name" value="Band_7"/>
    <property type="match status" value="1"/>
</dbReference>
<dbReference type="Gramene" id="EOX95435">
    <property type="protein sequence ID" value="EOX95435"/>
    <property type="gene ID" value="TCM_004934"/>
</dbReference>
<evidence type="ECO:0000256" key="5">
    <source>
        <dbReference type="SAM" id="SignalP"/>
    </source>
</evidence>
<dbReference type="HOGENOM" id="CLU_1247266_0_0_1"/>
<organism evidence="8 9">
    <name type="scientific">Theobroma cacao</name>
    <name type="common">Cacao</name>
    <name type="synonym">Cocoa</name>
    <dbReference type="NCBI Taxonomy" id="3641"/>
    <lineage>
        <taxon>Eukaryota</taxon>
        <taxon>Viridiplantae</taxon>
        <taxon>Streptophyta</taxon>
        <taxon>Embryophyta</taxon>
        <taxon>Tracheophyta</taxon>
        <taxon>Spermatophyta</taxon>
        <taxon>Magnoliopsida</taxon>
        <taxon>eudicotyledons</taxon>
        <taxon>Gunneridae</taxon>
        <taxon>Pentapetalae</taxon>
        <taxon>rosids</taxon>
        <taxon>malvids</taxon>
        <taxon>Malvales</taxon>
        <taxon>Malvaceae</taxon>
        <taxon>Byttnerioideae</taxon>
        <taxon>Theobroma</taxon>
    </lineage>
</organism>
<dbReference type="Proteomes" id="UP000026915">
    <property type="component" value="Chromosome 1"/>
</dbReference>
<dbReference type="SUPFAM" id="SSF117892">
    <property type="entry name" value="Band 7/SPFH domain"/>
    <property type="match status" value="1"/>
</dbReference>
<dbReference type="PANTHER" id="PTHR43327:SF10">
    <property type="entry name" value="STOMATIN-LIKE PROTEIN 2, MITOCHONDRIAL"/>
    <property type="match status" value="1"/>
</dbReference>
<name>A0A061DRT5_THECC</name>
<gene>
    <name evidence="8" type="ORF">TCM_004934</name>
</gene>
<feature type="signal peptide" evidence="5">
    <location>
        <begin position="1"/>
        <end position="19"/>
    </location>
</feature>
<feature type="domain" description="STML2-like C-terminal extension" evidence="7">
    <location>
        <begin position="192"/>
        <end position="222"/>
    </location>
</feature>
<dbReference type="PANTHER" id="PTHR43327">
    <property type="entry name" value="STOMATIN-LIKE PROTEIN 2, MITOCHONDRIAL"/>
    <property type="match status" value="1"/>
</dbReference>
<evidence type="ECO:0000259" key="7">
    <source>
        <dbReference type="Pfam" id="PF16200"/>
    </source>
</evidence>
<dbReference type="InterPro" id="IPR036013">
    <property type="entry name" value="Band_7/SPFH_dom_sf"/>
</dbReference>
<dbReference type="InterPro" id="IPR032435">
    <property type="entry name" value="STML2-like_C"/>
</dbReference>
<comment type="similarity">
    <text evidence="2">Belongs to the band 7/mec-2 family.</text>
</comment>
<dbReference type="GO" id="GO:0007005">
    <property type="term" value="P:mitochondrion organization"/>
    <property type="evidence" value="ECO:0000318"/>
    <property type="project" value="GO_Central"/>
</dbReference>
<dbReference type="GO" id="GO:0005739">
    <property type="term" value="C:mitochondrion"/>
    <property type="evidence" value="ECO:0000318"/>
    <property type="project" value="GO_Central"/>
</dbReference>